<dbReference type="AlphaFoldDB" id="A0A0V0SUE8"/>
<evidence type="ECO:0000313" key="1">
    <source>
        <dbReference type="EMBL" id="KRX30023.1"/>
    </source>
</evidence>
<proteinExistence type="predicted"/>
<sequence>MNLLFRCVASHFVENISAKSLFAHAKRDWYTQNFPIAQQSLF</sequence>
<protein>
    <submittedName>
        <fullName evidence="1">Uncharacterized protein</fullName>
    </submittedName>
</protein>
<comment type="caution">
    <text evidence="1">The sequence shown here is derived from an EMBL/GenBank/DDBJ whole genome shotgun (WGS) entry which is preliminary data.</text>
</comment>
<organism evidence="1 2">
    <name type="scientific">Trichinella murrelli</name>
    <dbReference type="NCBI Taxonomy" id="144512"/>
    <lineage>
        <taxon>Eukaryota</taxon>
        <taxon>Metazoa</taxon>
        <taxon>Ecdysozoa</taxon>
        <taxon>Nematoda</taxon>
        <taxon>Enoplea</taxon>
        <taxon>Dorylaimia</taxon>
        <taxon>Trichinellida</taxon>
        <taxon>Trichinellidae</taxon>
        <taxon>Trichinella</taxon>
    </lineage>
</organism>
<reference evidence="1 2" key="1">
    <citation type="submission" date="2015-01" db="EMBL/GenBank/DDBJ databases">
        <title>Evolution of Trichinella species and genotypes.</title>
        <authorList>
            <person name="Korhonen P.K."/>
            <person name="Edoardo P."/>
            <person name="Giuseppe L.R."/>
            <person name="Gasser R.B."/>
        </authorList>
    </citation>
    <scope>NUCLEOTIDE SEQUENCE [LARGE SCALE GENOMIC DNA]</scope>
    <source>
        <strain evidence="1">ISS417</strain>
    </source>
</reference>
<keyword evidence="2" id="KW-1185">Reference proteome</keyword>
<evidence type="ECO:0000313" key="2">
    <source>
        <dbReference type="Proteomes" id="UP000055048"/>
    </source>
</evidence>
<dbReference type="EMBL" id="JYDJ01002801">
    <property type="protein sequence ID" value="KRX30023.1"/>
    <property type="molecule type" value="Genomic_DNA"/>
</dbReference>
<dbReference type="Proteomes" id="UP000055048">
    <property type="component" value="Unassembled WGS sequence"/>
</dbReference>
<name>A0A0V0SUE8_9BILA</name>
<accession>A0A0V0SUE8</accession>
<gene>
    <name evidence="1" type="ORF">T05_13736</name>
</gene>